<gene>
    <name evidence="1" type="ORF">ACFFNY_20580</name>
</gene>
<sequence length="633" mass="72986">MINRKTILQPSLSEENLKKLNEILKQALDIPEGEERAHWITNIISEQDNEILDSIKFRSLLLLLRDLFLQGWDLKIEDKTVSIHHPETPENMEKKQWFREALFYERNKQLESDSFKKFIFRMERYKKYKGKVVSIKSLTAPVNRLLSTIQEQKGDAIRPYLQIVQSSTDRDEHTGYRLLDIWRYFRLTWTLPHKPTPGRNIFVLVRDSAQEYHPVIGIAALGSSIVQITCRDNEIGWTIESLRERLQNMDELSAQQVVNGLSHSIERSILEIQSRDLINEDINLLNVNEYINDLNEFLESESDTVAEAPKITSNINNADWDNVCRGLFYKKKRAKTLLKLFKAQDFFNHLNLNEPQESLQQLVQTSRGRSALSVALQSNKKEKVGANMMDIIVCGAVPPYNFLLGGKLTALLMMSPQIIRAYEEKYRNQVSVIASAMKGEPVIKPAQLVFLGTTSLYESGSSQYNRLYIPSHAINSSEPPNKIGYQSLGLTKGFGTVYISDETVESFSELTTKIHGRRIVSNTFGEGTSPRMRLIRAGLDALGLPSEHLLNHSFKRIVYGIKLAENAYEYLRGEEDRPDYYLWQNTPVQTTEEICGFWRERWLSMRIENHRVIQQLSYFNIDNFLLGNKLNGN</sequence>
<accession>A0ABV5W0D7</accession>
<dbReference type="EMBL" id="JBHMAG010000013">
    <property type="protein sequence ID" value="MFB9753973.1"/>
    <property type="molecule type" value="Genomic_DNA"/>
</dbReference>
<organism evidence="1 2">
    <name type="scientific">Paenibacillus hodogayensis</name>
    <dbReference type="NCBI Taxonomy" id="279208"/>
    <lineage>
        <taxon>Bacteria</taxon>
        <taxon>Bacillati</taxon>
        <taxon>Bacillota</taxon>
        <taxon>Bacilli</taxon>
        <taxon>Bacillales</taxon>
        <taxon>Paenibacillaceae</taxon>
        <taxon>Paenibacillus</taxon>
    </lineage>
</organism>
<dbReference type="Proteomes" id="UP001589619">
    <property type="component" value="Unassembled WGS sequence"/>
</dbReference>
<evidence type="ECO:0000313" key="1">
    <source>
        <dbReference type="EMBL" id="MFB9753973.1"/>
    </source>
</evidence>
<dbReference type="RefSeq" id="WP_344915359.1">
    <property type="nucleotide sequence ID" value="NZ_BAAAYO010000014.1"/>
</dbReference>
<keyword evidence="2" id="KW-1185">Reference proteome</keyword>
<dbReference type="Pfam" id="PF14236">
    <property type="entry name" value="DruA"/>
    <property type="match status" value="2"/>
</dbReference>
<name>A0ABV5W0D7_9BACL</name>
<protein>
    <submittedName>
        <fullName evidence="1">Druantia anti-phage system protein DruA</fullName>
    </submittedName>
</protein>
<proteinExistence type="predicted"/>
<evidence type="ECO:0000313" key="2">
    <source>
        <dbReference type="Proteomes" id="UP001589619"/>
    </source>
</evidence>
<dbReference type="InterPro" id="IPR025639">
    <property type="entry name" value="DruA"/>
</dbReference>
<comment type="caution">
    <text evidence="1">The sequence shown here is derived from an EMBL/GenBank/DDBJ whole genome shotgun (WGS) entry which is preliminary data.</text>
</comment>
<reference evidence="1 2" key="1">
    <citation type="submission" date="2024-09" db="EMBL/GenBank/DDBJ databases">
        <authorList>
            <person name="Sun Q."/>
            <person name="Mori K."/>
        </authorList>
    </citation>
    <scope>NUCLEOTIDE SEQUENCE [LARGE SCALE GENOMIC DNA]</scope>
    <source>
        <strain evidence="1 2">JCM 12520</strain>
    </source>
</reference>